<dbReference type="EMBL" id="DXES01000144">
    <property type="protein sequence ID" value="HIX65896.1"/>
    <property type="molecule type" value="Genomic_DNA"/>
</dbReference>
<reference evidence="10" key="1">
    <citation type="journal article" date="2021" name="PeerJ">
        <title>Extensive microbial diversity within the chicken gut microbiome revealed by metagenomics and culture.</title>
        <authorList>
            <person name="Gilroy R."/>
            <person name="Ravi A."/>
            <person name="Getino M."/>
            <person name="Pursley I."/>
            <person name="Horton D.L."/>
            <person name="Alikhan N.F."/>
            <person name="Baker D."/>
            <person name="Gharbi K."/>
            <person name="Hall N."/>
            <person name="Watson M."/>
            <person name="Adriaenssens E.M."/>
            <person name="Foster-Nyarko E."/>
            <person name="Jarju S."/>
            <person name="Secka A."/>
            <person name="Antonio M."/>
            <person name="Oren A."/>
            <person name="Chaudhuri R.R."/>
            <person name="La Ragione R."/>
            <person name="Hildebrand F."/>
            <person name="Pallen M.J."/>
        </authorList>
    </citation>
    <scope>NUCLEOTIDE SEQUENCE</scope>
    <source>
        <strain evidence="10">CHK188-5543</strain>
    </source>
</reference>
<dbReference type="PANTHER" id="PTHR32338:SF10">
    <property type="entry name" value="N-ACETYL-GAMMA-GLUTAMYL-PHOSPHATE REDUCTASE, CHLOROPLASTIC-RELATED"/>
    <property type="match status" value="1"/>
</dbReference>
<dbReference type="NCBIfam" id="TIGR01850">
    <property type="entry name" value="argC"/>
    <property type="match status" value="1"/>
</dbReference>
<dbReference type="CDD" id="cd23934">
    <property type="entry name" value="AGPR_1_C"/>
    <property type="match status" value="1"/>
</dbReference>
<dbReference type="Pfam" id="PF22698">
    <property type="entry name" value="Semialdhyde_dhC_1"/>
    <property type="match status" value="1"/>
</dbReference>
<dbReference type="InterPro" id="IPR058924">
    <property type="entry name" value="AGPR_dimerisation_dom"/>
</dbReference>
<protein>
    <recommendedName>
        <fullName evidence="7">N-acetyl-gamma-glutamyl-phosphate reductase</fullName>
        <shortName evidence="7">AGPR</shortName>
        <ecNumber evidence="7">1.2.1.38</ecNumber>
    </recommendedName>
    <alternativeName>
        <fullName evidence="7">N-acetyl-glutamate semialdehyde dehydrogenase</fullName>
        <shortName evidence="7">NAGSA dehydrogenase</shortName>
    </alternativeName>
</protein>
<sequence length="346" mass="37362">MKKWKVGVIGATGYAGLELCRLLLAHPEAELAAVSSVTYLGQRLDGVYPQLRGFCDLTLGEEAQVVESCQVVFGSLPAGLSEPIARRCVQAGKLYIDMGADFRLKEEADYRQWYGKAYADPALHAQAVYSIPELHRQLVPGAKLIANPGCYPTSICLGLAPVARADAAQPGSLVIDSKSGTTGAGRGLALNTHHPECNEAFAPYKVACHRHTPEIEQVLGELWGQPLTVTFVPHLLPVNRGILSTLYLSLRPGWTPERVRALYEEAYAQEPFVRLLPEGEVANIKNIKYSNLCHISLHFDRRAGRLIVASAIDNMGKGAAGQAVQNMNLALGLAETAGLMALPPAF</sequence>
<dbReference type="GO" id="GO:0006526">
    <property type="term" value="P:L-arginine biosynthetic process"/>
    <property type="evidence" value="ECO:0007669"/>
    <property type="project" value="UniProtKB-UniRule"/>
</dbReference>
<dbReference type="GO" id="GO:0070401">
    <property type="term" value="F:NADP+ binding"/>
    <property type="evidence" value="ECO:0007669"/>
    <property type="project" value="InterPro"/>
</dbReference>
<dbReference type="Gene3D" id="3.40.50.720">
    <property type="entry name" value="NAD(P)-binding Rossmann-like Domain"/>
    <property type="match status" value="1"/>
</dbReference>
<comment type="similarity">
    <text evidence="7">Belongs to the NAGSA dehydrogenase family. Type 1 subfamily.</text>
</comment>
<dbReference type="InterPro" id="IPR036291">
    <property type="entry name" value="NAD(P)-bd_dom_sf"/>
</dbReference>
<keyword evidence="5 7" id="KW-0560">Oxidoreductase</keyword>
<dbReference type="InterPro" id="IPR000706">
    <property type="entry name" value="AGPR_type-1"/>
</dbReference>
<keyword evidence="7" id="KW-0963">Cytoplasm</keyword>
<evidence type="ECO:0000313" key="10">
    <source>
        <dbReference type="EMBL" id="HIX65896.1"/>
    </source>
</evidence>
<evidence type="ECO:0000256" key="4">
    <source>
        <dbReference type="ARBA" id="ARBA00022857"/>
    </source>
</evidence>
<keyword evidence="3 7" id="KW-0028">Amino-acid biosynthesis</keyword>
<dbReference type="InterPro" id="IPR000534">
    <property type="entry name" value="Semialdehyde_DH_NAD-bd"/>
</dbReference>
<comment type="caution">
    <text evidence="10">The sequence shown here is derived from an EMBL/GenBank/DDBJ whole genome shotgun (WGS) entry which is preliminary data.</text>
</comment>
<dbReference type="PROSITE" id="PS01224">
    <property type="entry name" value="ARGC"/>
    <property type="match status" value="1"/>
</dbReference>
<evidence type="ECO:0000256" key="6">
    <source>
        <dbReference type="ARBA" id="ARBA00050557"/>
    </source>
</evidence>
<name>A0A9D1WS96_9FIRM</name>
<comment type="function">
    <text evidence="7">Catalyzes the NADPH-dependent reduction of N-acetyl-5-glutamyl phosphate to yield N-acetyl-L-glutamate 5-semialdehyde.</text>
</comment>
<proteinExistence type="inferred from homology"/>
<dbReference type="SUPFAM" id="SSF55347">
    <property type="entry name" value="Glyceraldehyde-3-phosphate dehydrogenase-like, C-terminal domain"/>
    <property type="match status" value="1"/>
</dbReference>
<comment type="pathway">
    <text evidence="1 7">Amino-acid biosynthesis; L-arginine biosynthesis; N(2)-acetyl-L-ornithine from L-glutamate: step 3/4.</text>
</comment>
<keyword evidence="4 7" id="KW-0521">NADP</keyword>
<dbReference type="EC" id="1.2.1.38" evidence="7"/>
<organism evidence="10 11">
    <name type="scientific">Candidatus Anaerotruncus excrementipullorum</name>
    <dbReference type="NCBI Taxonomy" id="2838465"/>
    <lineage>
        <taxon>Bacteria</taxon>
        <taxon>Bacillati</taxon>
        <taxon>Bacillota</taxon>
        <taxon>Clostridia</taxon>
        <taxon>Eubacteriales</taxon>
        <taxon>Oscillospiraceae</taxon>
        <taxon>Anaerotruncus</taxon>
    </lineage>
</organism>
<comment type="catalytic activity">
    <reaction evidence="6 7">
        <text>N-acetyl-L-glutamate 5-semialdehyde + phosphate + NADP(+) = N-acetyl-L-glutamyl 5-phosphate + NADPH + H(+)</text>
        <dbReference type="Rhea" id="RHEA:21588"/>
        <dbReference type="ChEBI" id="CHEBI:15378"/>
        <dbReference type="ChEBI" id="CHEBI:29123"/>
        <dbReference type="ChEBI" id="CHEBI:43474"/>
        <dbReference type="ChEBI" id="CHEBI:57783"/>
        <dbReference type="ChEBI" id="CHEBI:57936"/>
        <dbReference type="ChEBI" id="CHEBI:58349"/>
        <dbReference type="EC" id="1.2.1.38"/>
    </reaction>
</comment>
<dbReference type="CDD" id="cd17895">
    <property type="entry name" value="AGPR_1_N"/>
    <property type="match status" value="1"/>
</dbReference>
<dbReference type="Proteomes" id="UP000886800">
    <property type="component" value="Unassembled WGS sequence"/>
</dbReference>
<dbReference type="FunFam" id="3.30.360.10:FF:000014">
    <property type="entry name" value="N-acetyl-gamma-glutamyl-phosphate reductase"/>
    <property type="match status" value="1"/>
</dbReference>
<dbReference type="SMART" id="SM00859">
    <property type="entry name" value="Semialdhyde_dh"/>
    <property type="match status" value="1"/>
</dbReference>
<dbReference type="HAMAP" id="MF_00150">
    <property type="entry name" value="ArgC_type1"/>
    <property type="match status" value="1"/>
</dbReference>
<feature type="active site" evidence="7 8">
    <location>
        <position position="150"/>
    </location>
</feature>
<evidence type="ECO:0000256" key="8">
    <source>
        <dbReference type="PROSITE-ProRule" id="PRU10010"/>
    </source>
</evidence>
<evidence type="ECO:0000259" key="9">
    <source>
        <dbReference type="SMART" id="SM00859"/>
    </source>
</evidence>
<feature type="domain" description="Semialdehyde dehydrogenase NAD-binding" evidence="9">
    <location>
        <begin position="5"/>
        <end position="142"/>
    </location>
</feature>
<dbReference type="PANTHER" id="PTHR32338">
    <property type="entry name" value="N-ACETYL-GAMMA-GLUTAMYL-PHOSPHATE REDUCTASE, CHLOROPLASTIC-RELATED-RELATED"/>
    <property type="match status" value="1"/>
</dbReference>
<evidence type="ECO:0000256" key="3">
    <source>
        <dbReference type="ARBA" id="ARBA00022605"/>
    </source>
</evidence>
<dbReference type="Pfam" id="PF01118">
    <property type="entry name" value="Semialdhyde_dh"/>
    <property type="match status" value="1"/>
</dbReference>
<evidence type="ECO:0000256" key="2">
    <source>
        <dbReference type="ARBA" id="ARBA00022571"/>
    </source>
</evidence>
<evidence type="ECO:0000256" key="1">
    <source>
        <dbReference type="ARBA" id="ARBA00004862"/>
    </source>
</evidence>
<dbReference type="AlphaFoldDB" id="A0A9D1WS96"/>
<keyword evidence="2 7" id="KW-0055">Arginine biosynthesis</keyword>
<accession>A0A9D1WS96</accession>
<dbReference type="GO" id="GO:0051287">
    <property type="term" value="F:NAD binding"/>
    <property type="evidence" value="ECO:0007669"/>
    <property type="project" value="InterPro"/>
</dbReference>
<reference evidence="10" key="2">
    <citation type="submission" date="2021-04" db="EMBL/GenBank/DDBJ databases">
        <authorList>
            <person name="Gilroy R."/>
        </authorList>
    </citation>
    <scope>NUCLEOTIDE SEQUENCE</scope>
    <source>
        <strain evidence="10">CHK188-5543</strain>
    </source>
</reference>
<dbReference type="InterPro" id="IPR023013">
    <property type="entry name" value="AGPR_AS"/>
</dbReference>
<dbReference type="Gene3D" id="3.30.360.10">
    <property type="entry name" value="Dihydrodipicolinate Reductase, domain 2"/>
    <property type="match status" value="1"/>
</dbReference>
<evidence type="ECO:0000256" key="5">
    <source>
        <dbReference type="ARBA" id="ARBA00023002"/>
    </source>
</evidence>
<comment type="subcellular location">
    <subcellularLocation>
        <location evidence="7">Cytoplasm</location>
    </subcellularLocation>
</comment>
<dbReference type="SUPFAM" id="SSF51735">
    <property type="entry name" value="NAD(P)-binding Rossmann-fold domains"/>
    <property type="match status" value="1"/>
</dbReference>
<dbReference type="GO" id="GO:0005737">
    <property type="term" value="C:cytoplasm"/>
    <property type="evidence" value="ECO:0007669"/>
    <property type="project" value="UniProtKB-SubCell"/>
</dbReference>
<dbReference type="InterPro" id="IPR050085">
    <property type="entry name" value="AGPR"/>
</dbReference>
<evidence type="ECO:0000256" key="7">
    <source>
        <dbReference type="HAMAP-Rule" id="MF_00150"/>
    </source>
</evidence>
<dbReference type="GO" id="GO:0003942">
    <property type="term" value="F:N-acetyl-gamma-glutamyl-phosphate reductase activity"/>
    <property type="evidence" value="ECO:0007669"/>
    <property type="project" value="UniProtKB-UniRule"/>
</dbReference>
<gene>
    <name evidence="7 10" type="primary">argC</name>
    <name evidence="10" type="ORF">H9736_06555</name>
</gene>
<evidence type="ECO:0000313" key="11">
    <source>
        <dbReference type="Proteomes" id="UP000886800"/>
    </source>
</evidence>